<dbReference type="Proteomes" id="UP000540685">
    <property type="component" value="Unassembled WGS sequence"/>
</dbReference>
<dbReference type="InterPro" id="IPR016181">
    <property type="entry name" value="Acyl_CoA_acyltransferase"/>
</dbReference>
<dbReference type="PANTHER" id="PTHR42912:SF93">
    <property type="entry name" value="N6-ADENOSINE-METHYLTRANSFERASE TMT1A"/>
    <property type="match status" value="1"/>
</dbReference>
<dbReference type="Gene3D" id="3.40.630.30">
    <property type="match status" value="1"/>
</dbReference>
<dbReference type="InterPro" id="IPR029063">
    <property type="entry name" value="SAM-dependent_MTases_sf"/>
</dbReference>
<dbReference type="GO" id="GO:0032259">
    <property type="term" value="P:methylation"/>
    <property type="evidence" value="ECO:0007669"/>
    <property type="project" value="UniProtKB-KW"/>
</dbReference>
<reference evidence="2 3" key="1">
    <citation type="submission" date="2020-08" db="EMBL/GenBank/DDBJ databases">
        <title>Sequencing the genomes of 1000 actinobacteria strains.</title>
        <authorList>
            <person name="Klenk H.-P."/>
        </authorList>
    </citation>
    <scope>NUCLEOTIDE SEQUENCE [LARGE SCALE GENOMIC DNA]</scope>
    <source>
        <strain evidence="2 3">DSM 46887</strain>
    </source>
</reference>
<dbReference type="SUPFAM" id="SSF55729">
    <property type="entry name" value="Acyl-CoA N-acyltransferases (Nat)"/>
    <property type="match status" value="1"/>
</dbReference>
<gene>
    <name evidence="2" type="ORF">F4562_005907</name>
</gene>
<evidence type="ECO:0000259" key="1">
    <source>
        <dbReference type="Pfam" id="PF08241"/>
    </source>
</evidence>
<evidence type="ECO:0000313" key="3">
    <source>
        <dbReference type="Proteomes" id="UP000540685"/>
    </source>
</evidence>
<dbReference type="InterPro" id="IPR050508">
    <property type="entry name" value="Methyltransf_Superfamily"/>
</dbReference>
<keyword evidence="2" id="KW-0808">Transferase</keyword>
<sequence>MRRRRVSQDQHSGPWELSTMQDEAEIQARWVEGHEAREQIIELRRRVFTGEQGFGEDMVHHERDADALHLCAMSGETMVGAIAAYLYEPGAPELADLRLPKVDGLSVQIGKRVELAEYRGRLVTEQLGTAMMRQICESLRPARFFLIIRGSHRRLADRYVRRGFVRHADIGSGDDAMTVMVVEGREAMEEFYAEHRALSKRAASDGRRLTVPSLVRFLADSGRDDLLAWNTLMTENNYLEPLSLTDELPRLAAQGQMMIAEQRPRLAATPFPPAPASLLDIGTGPGDYLAAVAKEKVLSGYRVQGVEPSSQLLARARSAFPELTFRRGSAYATGEPDSSHDVITANFLFVHLSSPDLALMEMARVLRPGGLLYVVDVNDDSFRGPDEIRSLVEAHDRHYTGDRTVLTDLPRRAGEFGLVLERRFATTLRNTGGPEPVLGQDEILLGRREGWSLLSFVRSQKVAEDMFQEAEEYYFRTGCEISLDIETQVYRKQAAGEE</sequence>
<dbReference type="InterPro" id="IPR013216">
    <property type="entry name" value="Methyltransf_11"/>
</dbReference>
<dbReference type="CDD" id="cd02440">
    <property type="entry name" value="AdoMet_MTases"/>
    <property type="match status" value="1"/>
</dbReference>
<accession>A0A7W9IM24</accession>
<dbReference type="GO" id="GO:0008757">
    <property type="term" value="F:S-adenosylmethionine-dependent methyltransferase activity"/>
    <property type="evidence" value="ECO:0007669"/>
    <property type="project" value="InterPro"/>
</dbReference>
<feature type="domain" description="Methyltransferase type 11" evidence="1">
    <location>
        <begin position="279"/>
        <end position="374"/>
    </location>
</feature>
<keyword evidence="3" id="KW-1185">Reference proteome</keyword>
<proteinExistence type="predicted"/>
<dbReference type="RefSeq" id="WP_184547968.1">
    <property type="nucleotide sequence ID" value="NZ_JACHMP010000001.1"/>
</dbReference>
<dbReference type="PANTHER" id="PTHR42912">
    <property type="entry name" value="METHYLTRANSFERASE"/>
    <property type="match status" value="1"/>
</dbReference>
<organism evidence="2 3">
    <name type="scientific">Streptosporangium becharense</name>
    <dbReference type="NCBI Taxonomy" id="1816182"/>
    <lineage>
        <taxon>Bacteria</taxon>
        <taxon>Bacillati</taxon>
        <taxon>Actinomycetota</taxon>
        <taxon>Actinomycetes</taxon>
        <taxon>Streptosporangiales</taxon>
        <taxon>Streptosporangiaceae</taxon>
        <taxon>Streptosporangium</taxon>
    </lineage>
</organism>
<evidence type="ECO:0000313" key="2">
    <source>
        <dbReference type="EMBL" id="MBB5822845.1"/>
    </source>
</evidence>
<protein>
    <submittedName>
        <fullName evidence="2">SAM-dependent methyltransferase</fullName>
    </submittedName>
</protein>
<comment type="caution">
    <text evidence="2">The sequence shown here is derived from an EMBL/GenBank/DDBJ whole genome shotgun (WGS) entry which is preliminary data.</text>
</comment>
<dbReference type="SUPFAM" id="SSF53335">
    <property type="entry name" value="S-adenosyl-L-methionine-dependent methyltransferases"/>
    <property type="match status" value="1"/>
</dbReference>
<dbReference type="Gene3D" id="3.40.50.150">
    <property type="entry name" value="Vaccinia Virus protein VP39"/>
    <property type="match status" value="1"/>
</dbReference>
<keyword evidence="2" id="KW-0489">Methyltransferase</keyword>
<dbReference type="Pfam" id="PF08241">
    <property type="entry name" value="Methyltransf_11"/>
    <property type="match status" value="1"/>
</dbReference>
<name>A0A7W9IM24_9ACTN</name>
<dbReference type="EMBL" id="JACHMP010000001">
    <property type="protein sequence ID" value="MBB5822845.1"/>
    <property type="molecule type" value="Genomic_DNA"/>
</dbReference>
<dbReference type="AlphaFoldDB" id="A0A7W9IM24"/>